<dbReference type="PANTHER" id="PTHR35526:SF3">
    <property type="entry name" value="ANTI-SIGMA-F FACTOR RSBW"/>
    <property type="match status" value="1"/>
</dbReference>
<reference evidence="3 4" key="1">
    <citation type="submission" date="2019-06" db="EMBL/GenBank/DDBJ databases">
        <title>Sequencing the genomes of 1000 actinobacteria strains.</title>
        <authorList>
            <person name="Klenk H.-P."/>
        </authorList>
    </citation>
    <scope>NUCLEOTIDE SEQUENCE [LARGE SCALE GENOMIC DNA]</scope>
    <source>
        <strain evidence="3 4">DSM 44826</strain>
    </source>
</reference>
<dbReference type="InterPro" id="IPR003594">
    <property type="entry name" value="HATPase_dom"/>
</dbReference>
<dbReference type="InterPro" id="IPR036890">
    <property type="entry name" value="HATPase_C_sf"/>
</dbReference>
<dbReference type="CDD" id="cd16936">
    <property type="entry name" value="HATPase_RsbW-like"/>
    <property type="match status" value="1"/>
</dbReference>
<comment type="caution">
    <text evidence="3">The sequence shown here is derived from an EMBL/GenBank/DDBJ whole genome shotgun (WGS) entry which is preliminary data.</text>
</comment>
<dbReference type="PANTHER" id="PTHR35526">
    <property type="entry name" value="ANTI-SIGMA-F FACTOR RSBW-RELATED"/>
    <property type="match status" value="1"/>
</dbReference>
<keyword evidence="4" id="KW-1185">Reference proteome</keyword>
<feature type="domain" description="Histidine kinase/HSP90-like ATPase" evidence="2">
    <location>
        <begin position="26"/>
        <end position="121"/>
    </location>
</feature>
<organism evidence="3 4">
    <name type="scientific">Kitasatospora viridis</name>
    <dbReference type="NCBI Taxonomy" id="281105"/>
    <lineage>
        <taxon>Bacteria</taxon>
        <taxon>Bacillati</taxon>
        <taxon>Actinomycetota</taxon>
        <taxon>Actinomycetes</taxon>
        <taxon>Kitasatosporales</taxon>
        <taxon>Streptomycetaceae</taxon>
        <taxon>Kitasatospora</taxon>
    </lineage>
</organism>
<evidence type="ECO:0000259" key="2">
    <source>
        <dbReference type="Pfam" id="PF13581"/>
    </source>
</evidence>
<dbReference type="Gene3D" id="3.30.565.10">
    <property type="entry name" value="Histidine kinase-like ATPase, C-terminal domain"/>
    <property type="match status" value="1"/>
</dbReference>
<gene>
    <name evidence="3" type="ORF">FHX73_11431</name>
</gene>
<evidence type="ECO:0000256" key="1">
    <source>
        <dbReference type="ARBA" id="ARBA00022527"/>
    </source>
</evidence>
<dbReference type="GO" id="GO:0004674">
    <property type="term" value="F:protein serine/threonine kinase activity"/>
    <property type="evidence" value="ECO:0007669"/>
    <property type="project" value="UniProtKB-KW"/>
</dbReference>
<dbReference type="RefSeq" id="WP_170304808.1">
    <property type="nucleotide sequence ID" value="NZ_BAAAMZ010000004.1"/>
</dbReference>
<dbReference type="InterPro" id="IPR050267">
    <property type="entry name" value="Anti-sigma-factor_SerPK"/>
</dbReference>
<keyword evidence="1" id="KW-0723">Serine/threonine-protein kinase</keyword>
<evidence type="ECO:0000313" key="3">
    <source>
        <dbReference type="EMBL" id="TWF96659.1"/>
    </source>
</evidence>
<keyword evidence="1" id="KW-0418">Kinase</keyword>
<evidence type="ECO:0000313" key="4">
    <source>
        <dbReference type="Proteomes" id="UP000317940"/>
    </source>
</evidence>
<protein>
    <submittedName>
        <fullName evidence="3">Anti-sigma regulatory factor (Ser/Thr protein kinase)</fullName>
    </submittedName>
</protein>
<dbReference type="SUPFAM" id="SSF55874">
    <property type="entry name" value="ATPase domain of HSP90 chaperone/DNA topoisomerase II/histidine kinase"/>
    <property type="match status" value="1"/>
</dbReference>
<accession>A0A561UBE1</accession>
<keyword evidence="1" id="KW-0808">Transferase</keyword>
<dbReference type="Proteomes" id="UP000317940">
    <property type="component" value="Unassembled WGS sequence"/>
</dbReference>
<dbReference type="AlphaFoldDB" id="A0A561UBE1"/>
<sequence length="144" mass="15590">MPEAVSQPPSPTAQQHFWLPYSKRTPRLARQQLREFLAALPNGARFSDTGELLVSELVTNALQHGTQRGQLIKLSLEADEERLIVSVEDASDLPPQLRALSAAESGYGLHLVSKLANAWGWGPREGVGKRVWCVCAPSPAGAAP</sequence>
<proteinExistence type="predicted"/>
<name>A0A561UBE1_9ACTN</name>
<dbReference type="Pfam" id="PF13581">
    <property type="entry name" value="HATPase_c_2"/>
    <property type="match status" value="1"/>
</dbReference>
<dbReference type="EMBL" id="VIWT01000001">
    <property type="protein sequence ID" value="TWF96659.1"/>
    <property type="molecule type" value="Genomic_DNA"/>
</dbReference>